<reference evidence="10" key="1">
    <citation type="submission" date="2021-02" db="EMBL/GenBank/DDBJ databases">
        <authorList>
            <person name="Nowell W R."/>
        </authorList>
    </citation>
    <scope>NUCLEOTIDE SEQUENCE</scope>
</reference>
<feature type="transmembrane region" description="Helical" evidence="8">
    <location>
        <begin position="20"/>
        <end position="40"/>
    </location>
</feature>
<sequence length="320" mass="36674">MSTDIITTLTVITFQMNRYLTIFILFFGAFGNVISLLIFYQTKHRTNPCAVYFFYTSAAGRIALYSGLLSRFFAGFSLDRSATDATICKLRAFIVWVSATASSWYITYATVDRYCISCREVRLRNLSNLRYTRRAMINTVVGASTVFAETFYCYVPNLRNSPLTCYAQNMVCHFYNETASALIFFFIPSTIMFIFGYASILNVKKLHYSIAPVASTNGTVMTMKKTDRQLIHMLIAQVILLTIFNIPLAAQRLYLTSTLNSAKTLLRSTIENLYFQLFYLLSFMSFGMPFYIYTLTGTVSIKDFLALVQKVYWRLKRIAI</sequence>
<keyword evidence="7" id="KW-0807">Transducer</keyword>
<evidence type="ECO:0000256" key="3">
    <source>
        <dbReference type="ARBA" id="ARBA00022989"/>
    </source>
</evidence>
<dbReference type="GO" id="GO:0004930">
    <property type="term" value="F:G protein-coupled receptor activity"/>
    <property type="evidence" value="ECO:0007669"/>
    <property type="project" value="UniProtKB-KW"/>
</dbReference>
<dbReference type="GO" id="GO:0005886">
    <property type="term" value="C:plasma membrane"/>
    <property type="evidence" value="ECO:0007669"/>
    <property type="project" value="TreeGrafter"/>
</dbReference>
<name>A0A816ES15_9BILA</name>
<dbReference type="InterPro" id="IPR017452">
    <property type="entry name" value="GPCR_Rhodpsn_7TM"/>
</dbReference>
<evidence type="ECO:0000313" key="10">
    <source>
        <dbReference type="EMBL" id="CAF1650231.1"/>
    </source>
</evidence>
<evidence type="ECO:0000256" key="6">
    <source>
        <dbReference type="ARBA" id="ARBA00023170"/>
    </source>
</evidence>
<accession>A0A816ES15</accession>
<feature type="transmembrane region" description="Helical" evidence="8">
    <location>
        <begin position="52"/>
        <end position="73"/>
    </location>
</feature>
<evidence type="ECO:0000256" key="8">
    <source>
        <dbReference type="SAM" id="Phobius"/>
    </source>
</evidence>
<feature type="transmembrane region" description="Helical" evidence="8">
    <location>
        <begin position="135"/>
        <end position="158"/>
    </location>
</feature>
<protein>
    <recommendedName>
        <fullName evidence="9">G-protein coupled receptors family 1 profile domain-containing protein</fullName>
    </recommendedName>
</protein>
<dbReference type="PROSITE" id="PS50262">
    <property type="entry name" value="G_PROTEIN_RECEP_F1_2"/>
    <property type="match status" value="1"/>
</dbReference>
<keyword evidence="6" id="KW-0675">Receptor</keyword>
<dbReference type="PANTHER" id="PTHR24243">
    <property type="entry name" value="G-PROTEIN COUPLED RECEPTOR"/>
    <property type="match status" value="1"/>
</dbReference>
<proteinExistence type="predicted"/>
<dbReference type="Proteomes" id="UP000663834">
    <property type="component" value="Unassembled WGS sequence"/>
</dbReference>
<dbReference type="PANTHER" id="PTHR24243:SF230">
    <property type="entry name" value="G-PROTEIN COUPLED RECEPTORS FAMILY 1 PROFILE DOMAIN-CONTAINING PROTEIN"/>
    <property type="match status" value="1"/>
</dbReference>
<keyword evidence="3 8" id="KW-1133">Transmembrane helix</keyword>
<keyword evidence="2 8" id="KW-0812">Transmembrane</keyword>
<evidence type="ECO:0000256" key="2">
    <source>
        <dbReference type="ARBA" id="ARBA00022692"/>
    </source>
</evidence>
<evidence type="ECO:0000256" key="5">
    <source>
        <dbReference type="ARBA" id="ARBA00023136"/>
    </source>
</evidence>
<dbReference type="AlphaFoldDB" id="A0A816ES15"/>
<dbReference type="Gene3D" id="1.20.1070.10">
    <property type="entry name" value="Rhodopsin 7-helix transmembrane proteins"/>
    <property type="match status" value="1"/>
</dbReference>
<feature type="transmembrane region" description="Helical" evidence="8">
    <location>
        <begin position="230"/>
        <end position="253"/>
    </location>
</feature>
<organism evidence="10 11">
    <name type="scientific">Rotaria magnacalcarata</name>
    <dbReference type="NCBI Taxonomy" id="392030"/>
    <lineage>
        <taxon>Eukaryota</taxon>
        <taxon>Metazoa</taxon>
        <taxon>Spiralia</taxon>
        <taxon>Gnathifera</taxon>
        <taxon>Rotifera</taxon>
        <taxon>Eurotatoria</taxon>
        <taxon>Bdelloidea</taxon>
        <taxon>Philodinida</taxon>
        <taxon>Philodinidae</taxon>
        <taxon>Rotaria</taxon>
    </lineage>
</organism>
<gene>
    <name evidence="10" type="ORF">KQP761_LOCUS29829</name>
</gene>
<evidence type="ECO:0000313" key="11">
    <source>
        <dbReference type="Proteomes" id="UP000663834"/>
    </source>
</evidence>
<keyword evidence="5 8" id="KW-0472">Membrane</keyword>
<feature type="domain" description="G-protein coupled receptors family 1 profile" evidence="9">
    <location>
        <begin position="31"/>
        <end position="293"/>
    </location>
</feature>
<dbReference type="EMBL" id="CAJNOW010016443">
    <property type="protein sequence ID" value="CAF1650231.1"/>
    <property type="molecule type" value="Genomic_DNA"/>
</dbReference>
<dbReference type="OrthoDB" id="9990906at2759"/>
<evidence type="ECO:0000259" key="9">
    <source>
        <dbReference type="PROSITE" id="PS50262"/>
    </source>
</evidence>
<keyword evidence="4" id="KW-0297">G-protein coupled receptor</keyword>
<comment type="caution">
    <text evidence="10">The sequence shown here is derived from an EMBL/GenBank/DDBJ whole genome shotgun (WGS) entry which is preliminary data.</text>
</comment>
<feature type="transmembrane region" description="Helical" evidence="8">
    <location>
        <begin position="178"/>
        <end position="200"/>
    </location>
</feature>
<dbReference type="SUPFAM" id="SSF81321">
    <property type="entry name" value="Family A G protein-coupled receptor-like"/>
    <property type="match status" value="1"/>
</dbReference>
<evidence type="ECO:0000256" key="1">
    <source>
        <dbReference type="ARBA" id="ARBA00004141"/>
    </source>
</evidence>
<evidence type="ECO:0000256" key="4">
    <source>
        <dbReference type="ARBA" id="ARBA00023040"/>
    </source>
</evidence>
<evidence type="ECO:0000256" key="7">
    <source>
        <dbReference type="ARBA" id="ARBA00023224"/>
    </source>
</evidence>
<feature type="transmembrane region" description="Helical" evidence="8">
    <location>
        <begin position="273"/>
        <end position="293"/>
    </location>
</feature>
<feature type="transmembrane region" description="Helical" evidence="8">
    <location>
        <begin position="93"/>
        <end position="114"/>
    </location>
</feature>
<comment type="subcellular location">
    <subcellularLocation>
        <location evidence="1">Membrane</location>
        <topology evidence="1">Multi-pass membrane protein</topology>
    </subcellularLocation>
</comment>